<organism evidence="2 3">
    <name type="scientific">Labedella endophytica</name>
    <dbReference type="NCBI Taxonomy" id="1523160"/>
    <lineage>
        <taxon>Bacteria</taxon>
        <taxon>Bacillati</taxon>
        <taxon>Actinomycetota</taxon>
        <taxon>Actinomycetes</taxon>
        <taxon>Micrococcales</taxon>
        <taxon>Microbacteriaceae</taxon>
        <taxon>Labedella</taxon>
    </lineage>
</organism>
<dbReference type="InterPro" id="IPR021373">
    <property type="entry name" value="DUF2993"/>
</dbReference>
<evidence type="ECO:0000313" key="3">
    <source>
        <dbReference type="Proteomes" id="UP000274909"/>
    </source>
</evidence>
<protein>
    <submittedName>
        <fullName evidence="2">DUF2993 domain-containing protein</fullName>
    </submittedName>
</protein>
<dbReference type="OrthoDB" id="5116168at2"/>
<feature type="transmembrane region" description="Helical" evidence="1">
    <location>
        <begin position="21"/>
        <end position="41"/>
    </location>
</feature>
<dbReference type="RefSeq" id="WP_127048408.1">
    <property type="nucleotide sequence ID" value="NZ_RZGZ01000002.1"/>
</dbReference>
<keyword evidence="3" id="KW-1185">Reference proteome</keyword>
<name>A0A433JS20_9MICO</name>
<evidence type="ECO:0000313" key="2">
    <source>
        <dbReference type="EMBL" id="RUR01172.1"/>
    </source>
</evidence>
<keyword evidence="1" id="KW-1133">Transmembrane helix</keyword>
<evidence type="ECO:0000256" key="1">
    <source>
        <dbReference type="SAM" id="Phobius"/>
    </source>
</evidence>
<gene>
    <name evidence="2" type="ORF">ELQ94_06530</name>
</gene>
<sequence length="262" mass="27746">MTDDFFVARPVEKNPSRGRRWVIGLFVAIVLLVLGVVALIAGDGIARNIAQDVVKTQVEQRLPENVEADVDVAIEGDWVIVQLLSGRMERIVLSDDAAVVDGVPMGMEITALDVPTDIEEPVGRVDAVATLDEEALNAFVTMPGNDPDLRFGDGTLSYEDGTAFLGIQISYLLSVIPEAAGTSLIFTPDSAEITTDLGTVDVQPILDRLVGDSPVTVCVANYLPEGAQLTGLEVTPEAAELTLGISNVVLDGDLLESRGTCG</sequence>
<dbReference type="EMBL" id="RZGZ01000002">
    <property type="protein sequence ID" value="RUR01172.1"/>
    <property type="molecule type" value="Genomic_DNA"/>
</dbReference>
<accession>A0A433JS20</accession>
<dbReference type="Proteomes" id="UP000274909">
    <property type="component" value="Unassembled WGS sequence"/>
</dbReference>
<comment type="caution">
    <text evidence="2">The sequence shown here is derived from an EMBL/GenBank/DDBJ whole genome shotgun (WGS) entry which is preliminary data.</text>
</comment>
<keyword evidence="1" id="KW-0472">Membrane</keyword>
<proteinExistence type="predicted"/>
<dbReference type="AlphaFoldDB" id="A0A433JS20"/>
<reference evidence="2 3" key="1">
    <citation type="submission" date="2018-12" db="EMBL/GenBank/DDBJ databases">
        <authorList>
            <person name="Li F."/>
        </authorList>
    </citation>
    <scope>NUCLEOTIDE SEQUENCE [LARGE SCALE GENOMIC DNA]</scope>
    <source>
        <strain evidence="2 3">EGI 6500705</strain>
    </source>
</reference>
<dbReference type="Pfam" id="PF11209">
    <property type="entry name" value="LmeA"/>
    <property type="match status" value="1"/>
</dbReference>
<keyword evidence="1" id="KW-0812">Transmembrane</keyword>